<reference evidence="1 2" key="1">
    <citation type="submission" date="2019-04" db="EMBL/GenBank/DDBJ databases">
        <title>Streptomyces piniterrae sp. nov., a heliquinomycin-producing actinomycete isolated from rhizosphere soil of Pinus yunnanensis.</title>
        <authorList>
            <person name="Zhuang X."/>
            <person name="Zhao J."/>
        </authorList>
    </citation>
    <scope>NUCLEOTIDE SEQUENCE [LARGE SCALE GENOMIC DNA]</scope>
    <source>
        <strain evidence="2">jys28</strain>
    </source>
</reference>
<dbReference type="SUPFAM" id="SSF53955">
    <property type="entry name" value="Lysozyme-like"/>
    <property type="match status" value="1"/>
</dbReference>
<sequence length="605" mass="64624">MILIFGLRTWGFRECEKGAHMSQADTLIQVEKAEVGYRERFSNGHYDNHQKYSPAVHGLEWSQNQAWCETFQSWAFQEADVKSLAPVTASCATGVSWYKNRGRFSFYPAIGAQVFFGSGGGAHVGLVYKYDTDHVYTIEGNTNASGSAEGNGVYTKTRRRRDSYLYGYGLPAFSEGVVTADPGLKDKPGFTYKATAASGIAAPSPMPPTEPALPWVSSNQLIWAATHSAAEEQAAQPGNSDPADDVGLVQDALEKVMGVAPDDPHGVFEAGTQKLYDRFRKEKLGYTGADATGAPGTTSLVKLGTLSGLFNVRSGSTPTLALPWVGLNQVTWASTHSAQEEEAQPAGAASTKADVTLVQEGLEKVMHTDVADPNGIFEHATQALYDEFRRTVLDLTGSDATGTPGEWSLRELGERSGLFQVRVGSMPVGGPDGTGISTSEKIDPNDVTFERHTSDGALGDWITAACTAAGVPANNNWIRGIKTAAARESSGNPNACNLWDSNAITPAGFSEVHDFGDGYRRNKPPQKIDGALAPFQCSRGVMQCIPQTFALYHAAGTSVNIYDPVASIAAAIRLVHKKLGVAADGSNLASKVQQFDPNRPPKGYG</sequence>
<proteinExistence type="predicted"/>
<dbReference type="RefSeq" id="WP_136740053.1">
    <property type="nucleotide sequence ID" value="NZ_SUMB01000004.1"/>
</dbReference>
<comment type="caution">
    <text evidence="1">The sequence shown here is derived from an EMBL/GenBank/DDBJ whole genome shotgun (WGS) entry which is preliminary data.</text>
</comment>
<gene>
    <name evidence="1" type="ORF">FCH28_13075</name>
</gene>
<dbReference type="InterPro" id="IPR023346">
    <property type="entry name" value="Lysozyme-like_dom_sf"/>
</dbReference>
<dbReference type="Proteomes" id="UP000308697">
    <property type="component" value="Unassembled WGS sequence"/>
</dbReference>
<dbReference type="EMBL" id="SUMB01000004">
    <property type="protein sequence ID" value="TJZ54126.1"/>
    <property type="molecule type" value="Genomic_DNA"/>
</dbReference>
<keyword evidence="2" id="KW-1185">Reference proteome</keyword>
<accession>A0A4U0NIP2</accession>
<evidence type="ECO:0000313" key="2">
    <source>
        <dbReference type="Proteomes" id="UP000308697"/>
    </source>
</evidence>
<dbReference type="OrthoDB" id="3476732at2"/>
<organism evidence="1 2">
    <name type="scientific">Streptomyces piniterrae</name>
    <dbReference type="NCBI Taxonomy" id="2571125"/>
    <lineage>
        <taxon>Bacteria</taxon>
        <taxon>Bacillati</taxon>
        <taxon>Actinomycetota</taxon>
        <taxon>Actinomycetes</taxon>
        <taxon>Kitasatosporales</taxon>
        <taxon>Streptomycetaceae</taxon>
        <taxon>Streptomyces</taxon>
    </lineage>
</organism>
<evidence type="ECO:0000313" key="1">
    <source>
        <dbReference type="EMBL" id="TJZ54126.1"/>
    </source>
</evidence>
<name>A0A4U0NIP2_9ACTN</name>
<protein>
    <submittedName>
        <fullName evidence="1">Uncharacterized protein</fullName>
    </submittedName>
</protein>
<dbReference type="AlphaFoldDB" id="A0A4U0NIP2"/>